<protein>
    <submittedName>
        <fullName evidence="1">Uncharacterized protein</fullName>
    </submittedName>
</protein>
<name>A0A645GMA6_9ZZZZ</name>
<accession>A0A645GMA6</accession>
<reference evidence="1" key="1">
    <citation type="submission" date="2019-08" db="EMBL/GenBank/DDBJ databases">
        <authorList>
            <person name="Kucharzyk K."/>
            <person name="Murdoch R.W."/>
            <person name="Higgins S."/>
            <person name="Loffler F."/>
        </authorList>
    </citation>
    <scope>NUCLEOTIDE SEQUENCE</scope>
</reference>
<dbReference type="EMBL" id="VSSQ01077135">
    <property type="protein sequence ID" value="MPN27300.1"/>
    <property type="molecule type" value="Genomic_DNA"/>
</dbReference>
<dbReference type="AlphaFoldDB" id="A0A645GMA6"/>
<proteinExistence type="predicted"/>
<comment type="caution">
    <text evidence="1">The sequence shown here is derived from an EMBL/GenBank/DDBJ whole genome shotgun (WGS) entry which is preliminary data.</text>
</comment>
<evidence type="ECO:0000313" key="1">
    <source>
        <dbReference type="EMBL" id="MPN27300.1"/>
    </source>
</evidence>
<organism evidence="1">
    <name type="scientific">bioreactor metagenome</name>
    <dbReference type="NCBI Taxonomy" id="1076179"/>
    <lineage>
        <taxon>unclassified sequences</taxon>
        <taxon>metagenomes</taxon>
        <taxon>ecological metagenomes</taxon>
    </lineage>
</organism>
<gene>
    <name evidence="1" type="ORF">SDC9_174731</name>
</gene>
<sequence>MSDYDLNRGTANTDLMLQFRTHDFENPSGLKSAVLTDLQDLSAARHARTSGTTTGGAGYERTAGAPTLTVLSIGIPEDNVGQLNSHEMQEMRRAALSRKIVLHFSTVRGFFSRRR</sequence>